<name>A0A2A4Z7G5_9PROT</name>
<evidence type="ECO:0000256" key="3">
    <source>
        <dbReference type="ARBA" id="ARBA00022692"/>
    </source>
</evidence>
<keyword evidence="2" id="KW-1003">Cell membrane</keyword>
<protein>
    <submittedName>
        <fullName evidence="8">Alkaline phosphatase</fullName>
    </submittedName>
</protein>
<feature type="transmembrane region" description="Helical" evidence="6">
    <location>
        <begin position="174"/>
        <end position="195"/>
    </location>
</feature>
<feature type="transmembrane region" description="Helical" evidence="6">
    <location>
        <begin position="51"/>
        <end position="71"/>
    </location>
</feature>
<keyword evidence="4 6" id="KW-1133">Transmembrane helix</keyword>
<dbReference type="InterPro" id="IPR051311">
    <property type="entry name" value="DedA_domain"/>
</dbReference>
<evidence type="ECO:0000256" key="2">
    <source>
        <dbReference type="ARBA" id="ARBA00022475"/>
    </source>
</evidence>
<comment type="subcellular location">
    <subcellularLocation>
        <location evidence="1">Cell membrane</location>
        <topology evidence="1">Multi-pass membrane protein</topology>
    </subcellularLocation>
</comment>
<feature type="transmembrane region" description="Helical" evidence="6">
    <location>
        <begin position="140"/>
        <end position="162"/>
    </location>
</feature>
<feature type="domain" description="VTT" evidence="7">
    <location>
        <begin position="31"/>
        <end position="160"/>
    </location>
</feature>
<accession>A0A2A4Z7G5</accession>
<dbReference type="Pfam" id="PF09335">
    <property type="entry name" value="VTT_dom"/>
    <property type="match status" value="1"/>
</dbReference>
<dbReference type="PANTHER" id="PTHR42709">
    <property type="entry name" value="ALKALINE PHOSPHATASE LIKE PROTEIN"/>
    <property type="match status" value="1"/>
</dbReference>
<reference key="1">
    <citation type="submission" date="2017-08" db="EMBL/GenBank/DDBJ databases">
        <title>A dynamic microbial community with high functional redundancy inhabits the cold, oxic subseafloor aquifer.</title>
        <authorList>
            <person name="Tully B.J."/>
            <person name="Wheat C.G."/>
            <person name="Glazer B.T."/>
            <person name="Huber J.A."/>
        </authorList>
    </citation>
    <scope>NUCLEOTIDE SEQUENCE [LARGE SCALE GENOMIC DNA]</scope>
</reference>
<keyword evidence="3 6" id="KW-0812">Transmembrane</keyword>
<evidence type="ECO:0000256" key="6">
    <source>
        <dbReference type="SAM" id="Phobius"/>
    </source>
</evidence>
<organism evidence="8">
    <name type="scientific">OCS116 cluster bacterium</name>
    <dbReference type="NCBI Taxonomy" id="2030921"/>
    <lineage>
        <taxon>Bacteria</taxon>
        <taxon>Pseudomonadati</taxon>
        <taxon>Pseudomonadota</taxon>
        <taxon>Alphaproteobacteria</taxon>
        <taxon>OCS116 cluster</taxon>
    </lineage>
</organism>
<dbReference type="AlphaFoldDB" id="A0A2A4Z7G5"/>
<dbReference type="EMBL" id="NVUS01000003">
    <property type="protein sequence ID" value="PCJ02905.1"/>
    <property type="molecule type" value="Genomic_DNA"/>
</dbReference>
<dbReference type="GO" id="GO:0005886">
    <property type="term" value="C:plasma membrane"/>
    <property type="evidence" value="ECO:0007669"/>
    <property type="project" value="UniProtKB-SubCell"/>
</dbReference>
<proteinExistence type="predicted"/>
<dbReference type="InterPro" id="IPR032816">
    <property type="entry name" value="VTT_dom"/>
</dbReference>
<evidence type="ECO:0000256" key="4">
    <source>
        <dbReference type="ARBA" id="ARBA00022989"/>
    </source>
</evidence>
<evidence type="ECO:0000256" key="5">
    <source>
        <dbReference type="ARBA" id="ARBA00023136"/>
    </source>
</evidence>
<comment type="caution">
    <text evidence="8">The sequence shown here is derived from an EMBL/GenBank/DDBJ whole genome shotgun (WGS) entry which is preliminary data.</text>
</comment>
<evidence type="ECO:0000256" key="1">
    <source>
        <dbReference type="ARBA" id="ARBA00004651"/>
    </source>
</evidence>
<reference evidence="8" key="2">
    <citation type="journal article" date="2018" name="ISME J.">
        <title>A dynamic microbial community with high functional redundancy inhabits the cold, oxic subseafloor aquifer.</title>
        <authorList>
            <person name="Tully B.J."/>
            <person name="Wheat C.G."/>
            <person name="Glazer B.T."/>
            <person name="Huber J.A."/>
        </authorList>
    </citation>
    <scope>NUCLEOTIDE SEQUENCE</scope>
    <source>
        <strain evidence="8">NORP83</strain>
    </source>
</reference>
<dbReference type="PANTHER" id="PTHR42709:SF6">
    <property type="entry name" value="UNDECAPRENYL PHOSPHATE TRANSPORTER A"/>
    <property type="match status" value="1"/>
</dbReference>
<gene>
    <name evidence="8" type="ORF">COB13_02890</name>
</gene>
<keyword evidence="5 6" id="KW-0472">Membrane</keyword>
<sequence>MLLNVFENALEATDLQAVFIVTFVEKFIPIIPSYIMLPVIGMSATSGTDLMLRWLVATLGSICGALGWYMLGSIVGPKRIRQFVQRYGRWIFFKVHLYDKMALSYRRKPFLITVIGQLIPAVRILQALPAGVLRLPLLPFLAATAVGAQGWIIAFTTAGYYLHHAGLTPTETGFGLLISVLIIEGGAFYFGHQFYKLKQKNIFEH</sequence>
<evidence type="ECO:0000313" key="8">
    <source>
        <dbReference type="EMBL" id="PCJ02905.1"/>
    </source>
</evidence>
<evidence type="ECO:0000259" key="7">
    <source>
        <dbReference type="Pfam" id="PF09335"/>
    </source>
</evidence>